<dbReference type="EMBL" id="BPLR01014690">
    <property type="protein sequence ID" value="GIY70577.1"/>
    <property type="molecule type" value="Genomic_DNA"/>
</dbReference>
<evidence type="ECO:0000313" key="1">
    <source>
        <dbReference type="EMBL" id="GIY70577.1"/>
    </source>
</evidence>
<name>A0AAV4VJW7_CAEEX</name>
<comment type="caution">
    <text evidence="1">The sequence shown here is derived from an EMBL/GenBank/DDBJ whole genome shotgun (WGS) entry which is preliminary data.</text>
</comment>
<protein>
    <submittedName>
        <fullName evidence="1">Uncharacterized protein</fullName>
    </submittedName>
</protein>
<accession>A0AAV4VJW7</accession>
<dbReference type="AlphaFoldDB" id="A0AAV4VJW7"/>
<organism evidence="1 2">
    <name type="scientific">Caerostris extrusa</name>
    <name type="common">Bark spider</name>
    <name type="synonym">Caerostris bankana</name>
    <dbReference type="NCBI Taxonomy" id="172846"/>
    <lineage>
        <taxon>Eukaryota</taxon>
        <taxon>Metazoa</taxon>
        <taxon>Ecdysozoa</taxon>
        <taxon>Arthropoda</taxon>
        <taxon>Chelicerata</taxon>
        <taxon>Arachnida</taxon>
        <taxon>Araneae</taxon>
        <taxon>Araneomorphae</taxon>
        <taxon>Entelegynae</taxon>
        <taxon>Araneoidea</taxon>
        <taxon>Araneidae</taxon>
        <taxon>Caerostris</taxon>
    </lineage>
</organism>
<keyword evidence="2" id="KW-1185">Reference proteome</keyword>
<reference evidence="1 2" key="1">
    <citation type="submission" date="2021-06" db="EMBL/GenBank/DDBJ databases">
        <title>Caerostris extrusa draft genome.</title>
        <authorList>
            <person name="Kono N."/>
            <person name="Arakawa K."/>
        </authorList>
    </citation>
    <scope>NUCLEOTIDE SEQUENCE [LARGE SCALE GENOMIC DNA]</scope>
</reference>
<evidence type="ECO:0000313" key="2">
    <source>
        <dbReference type="Proteomes" id="UP001054945"/>
    </source>
</evidence>
<sequence length="124" mass="13710">MTRIFLPNQCSPNFVRNPSCSAAQIATAQAQTKPGLSERPPYFSCYSSALNFDEGGDWLMSQPDGRITNLNLGIMEAEDSAAFQRLESSFFPVSPLFSTLPSKRSSRLFNECSHLHAFQSQALV</sequence>
<proteinExistence type="predicted"/>
<gene>
    <name evidence="1" type="ORF">CEXT_701851</name>
</gene>
<dbReference type="Proteomes" id="UP001054945">
    <property type="component" value="Unassembled WGS sequence"/>
</dbReference>